<reference evidence="3" key="1">
    <citation type="submission" date="2019-06" db="EMBL/GenBank/DDBJ databases">
        <authorList>
            <person name="Zheng W."/>
        </authorList>
    </citation>
    <scope>NUCLEOTIDE SEQUENCE</scope>
    <source>
        <strain evidence="3">QDHG01</strain>
    </source>
</reference>
<keyword evidence="1" id="KW-1133">Transmembrane helix</keyword>
<name>A0A8J8T1Y6_HALGN</name>
<accession>A0A8J8T1Y6</accession>
<dbReference type="InterPro" id="IPR011009">
    <property type="entry name" value="Kinase-like_dom_sf"/>
</dbReference>
<dbReference type="GO" id="GO:0004672">
    <property type="term" value="F:protein kinase activity"/>
    <property type="evidence" value="ECO:0007669"/>
    <property type="project" value="InterPro"/>
</dbReference>
<dbReference type="Proteomes" id="UP000785679">
    <property type="component" value="Unassembled WGS sequence"/>
</dbReference>
<sequence length="134" mass="15790">MTTMKRFHEDKVKHLHPNMIFIAPEILNIMHTYRKFPKLTHQQDLYSLGMMLFIVITGGLVPTYNSKLLMQYEHALFAKMVNDIMNVQEREMVEQICQCLQIDAGRRAIPDMHGLKGNDVLERKLHEVYEYAIK</sequence>
<dbReference type="SUPFAM" id="SSF56112">
    <property type="entry name" value="Protein kinase-like (PK-like)"/>
    <property type="match status" value="1"/>
</dbReference>
<feature type="domain" description="Protein kinase" evidence="2">
    <location>
        <begin position="1"/>
        <end position="129"/>
    </location>
</feature>
<keyword evidence="1" id="KW-0812">Transmembrane</keyword>
<evidence type="ECO:0000313" key="4">
    <source>
        <dbReference type="Proteomes" id="UP000785679"/>
    </source>
</evidence>
<evidence type="ECO:0000313" key="3">
    <source>
        <dbReference type="EMBL" id="TNV79204.1"/>
    </source>
</evidence>
<proteinExistence type="predicted"/>
<feature type="transmembrane region" description="Helical" evidence="1">
    <location>
        <begin position="45"/>
        <end position="64"/>
    </location>
</feature>
<dbReference type="GO" id="GO:0005524">
    <property type="term" value="F:ATP binding"/>
    <property type="evidence" value="ECO:0007669"/>
    <property type="project" value="InterPro"/>
</dbReference>
<dbReference type="AlphaFoldDB" id="A0A8J8T1Y6"/>
<comment type="caution">
    <text evidence="3">The sequence shown here is derived from an EMBL/GenBank/DDBJ whole genome shotgun (WGS) entry which is preliminary data.</text>
</comment>
<evidence type="ECO:0000259" key="2">
    <source>
        <dbReference type="PROSITE" id="PS50011"/>
    </source>
</evidence>
<dbReference type="Gene3D" id="1.10.510.10">
    <property type="entry name" value="Transferase(Phosphotransferase) domain 1"/>
    <property type="match status" value="1"/>
</dbReference>
<dbReference type="PROSITE" id="PS50011">
    <property type="entry name" value="PROTEIN_KINASE_DOM"/>
    <property type="match status" value="1"/>
</dbReference>
<keyword evidence="4" id="KW-1185">Reference proteome</keyword>
<organism evidence="3 4">
    <name type="scientific">Halteria grandinella</name>
    <dbReference type="NCBI Taxonomy" id="5974"/>
    <lineage>
        <taxon>Eukaryota</taxon>
        <taxon>Sar</taxon>
        <taxon>Alveolata</taxon>
        <taxon>Ciliophora</taxon>
        <taxon>Intramacronucleata</taxon>
        <taxon>Spirotrichea</taxon>
        <taxon>Stichotrichia</taxon>
        <taxon>Sporadotrichida</taxon>
        <taxon>Halteriidae</taxon>
        <taxon>Halteria</taxon>
    </lineage>
</organism>
<keyword evidence="1" id="KW-0472">Membrane</keyword>
<evidence type="ECO:0000256" key="1">
    <source>
        <dbReference type="SAM" id="Phobius"/>
    </source>
</evidence>
<gene>
    <name evidence="3" type="ORF">FGO68_gene6841</name>
</gene>
<dbReference type="InterPro" id="IPR000719">
    <property type="entry name" value="Prot_kinase_dom"/>
</dbReference>
<protein>
    <recommendedName>
        <fullName evidence="2">Protein kinase domain-containing protein</fullName>
    </recommendedName>
</protein>
<dbReference type="EMBL" id="RRYP01009222">
    <property type="protein sequence ID" value="TNV79204.1"/>
    <property type="molecule type" value="Genomic_DNA"/>
</dbReference>